<evidence type="ECO:0000256" key="8">
    <source>
        <dbReference type="SAM" id="MobiDB-lite"/>
    </source>
</evidence>
<dbReference type="GO" id="GO:0005737">
    <property type="term" value="C:cytoplasm"/>
    <property type="evidence" value="ECO:0007669"/>
    <property type="project" value="UniProtKB-SubCell"/>
</dbReference>
<keyword evidence="6" id="KW-0963">Cytoplasm</keyword>
<dbReference type="STRING" id="1095629.A0A0C9XJ32"/>
<comment type="subcellular location">
    <subcellularLocation>
        <location evidence="3">Cytoplasm</location>
    </subcellularLocation>
    <subcellularLocation>
        <location evidence="2">Nucleus</location>
    </subcellularLocation>
</comment>
<dbReference type="EMBL" id="KN838564">
    <property type="protein sequence ID" value="KIK05016.1"/>
    <property type="molecule type" value="Genomic_DNA"/>
</dbReference>
<feature type="compositionally biased region" description="Polar residues" evidence="8">
    <location>
        <begin position="905"/>
        <end position="917"/>
    </location>
</feature>
<feature type="compositionally biased region" description="Low complexity" evidence="8">
    <location>
        <begin position="849"/>
        <end position="861"/>
    </location>
</feature>
<feature type="compositionally biased region" description="Polar residues" evidence="8">
    <location>
        <begin position="874"/>
        <end position="890"/>
    </location>
</feature>
<feature type="compositionally biased region" description="Acidic residues" evidence="8">
    <location>
        <begin position="362"/>
        <end position="372"/>
    </location>
</feature>
<reference evidence="11" key="2">
    <citation type="submission" date="2015-01" db="EMBL/GenBank/DDBJ databases">
        <title>Evolutionary Origins and Diversification of the Mycorrhizal Mutualists.</title>
        <authorList>
            <consortium name="DOE Joint Genome Institute"/>
            <consortium name="Mycorrhizal Genomics Consortium"/>
            <person name="Kohler A."/>
            <person name="Kuo A."/>
            <person name="Nagy L.G."/>
            <person name="Floudas D."/>
            <person name="Copeland A."/>
            <person name="Barry K.W."/>
            <person name="Cichocki N."/>
            <person name="Veneault-Fourrey C."/>
            <person name="LaButti K."/>
            <person name="Lindquist E.A."/>
            <person name="Lipzen A."/>
            <person name="Lundell T."/>
            <person name="Morin E."/>
            <person name="Murat C."/>
            <person name="Riley R."/>
            <person name="Ohm R."/>
            <person name="Sun H."/>
            <person name="Tunlid A."/>
            <person name="Henrissat B."/>
            <person name="Grigoriev I.V."/>
            <person name="Hibbett D.S."/>
            <person name="Martin F."/>
        </authorList>
    </citation>
    <scope>NUCLEOTIDE SEQUENCE [LARGE SCALE GENOMIC DNA]</scope>
    <source>
        <strain evidence="11">LaAM-08-1</strain>
    </source>
</reference>
<feature type="compositionally biased region" description="Basic and acidic residues" evidence="8">
    <location>
        <begin position="408"/>
        <end position="420"/>
    </location>
</feature>
<dbReference type="GO" id="GO:0005634">
    <property type="term" value="C:nucleus"/>
    <property type="evidence" value="ECO:0007669"/>
    <property type="project" value="UniProtKB-SubCell"/>
</dbReference>
<feature type="compositionally biased region" description="Basic residues" evidence="8">
    <location>
        <begin position="894"/>
        <end position="904"/>
    </location>
</feature>
<dbReference type="AlphaFoldDB" id="A0A0C9XJ32"/>
<gene>
    <name evidence="10" type="ORF">K443DRAFT_92048</name>
</gene>
<feature type="region of interest" description="Disordered" evidence="8">
    <location>
        <begin position="1"/>
        <end position="26"/>
    </location>
</feature>
<evidence type="ECO:0000256" key="3">
    <source>
        <dbReference type="ARBA" id="ARBA00004496"/>
    </source>
</evidence>
<feature type="compositionally biased region" description="Polar residues" evidence="8">
    <location>
        <begin position="289"/>
        <end position="302"/>
    </location>
</feature>
<protein>
    <recommendedName>
        <fullName evidence="5">Restriction of telomere capping protein 4</fullName>
    </recommendedName>
</protein>
<organism evidence="10 11">
    <name type="scientific">Laccaria amethystina LaAM-08-1</name>
    <dbReference type="NCBI Taxonomy" id="1095629"/>
    <lineage>
        <taxon>Eukaryota</taxon>
        <taxon>Fungi</taxon>
        <taxon>Dikarya</taxon>
        <taxon>Basidiomycota</taxon>
        <taxon>Agaricomycotina</taxon>
        <taxon>Agaricomycetes</taxon>
        <taxon>Agaricomycetidae</taxon>
        <taxon>Agaricales</taxon>
        <taxon>Agaricineae</taxon>
        <taxon>Hydnangiaceae</taxon>
        <taxon>Laccaria</taxon>
    </lineage>
</organism>
<dbReference type="HOGENOM" id="CLU_300526_0_0_1"/>
<accession>A0A0C9XJ32</accession>
<feature type="region of interest" description="Disordered" evidence="8">
    <location>
        <begin position="685"/>
        <end position="937"/>
    </location>
</feature>
<keyword evidence="11" id="KW-1185">Reference proteome</keyword>
<evidence type="ECO:0000256" key="2">
    <source>
        <dbReference type="ARBA" id="ARBA00004123"/>
    </source>
</evidence>
<feature type="compositionally biased region" description="Polar residues" evidence="8">
    <location>
        <begin position="62"/>
        <end position="98"/>
    </location>
</feature>
<evidence type="ECO:0000256" key="1">
    <source>
        <dbReference type="ARBA" id="ARBA00002738"/>
    </source>
</evidence>
<comment type="similarity">
    <text evidence="4">Belongs to the RTC4 family.</text>
</comment>
<evidence type="ECO:0000259" key="9">
    <source>
        <dbReference type="SMART" id="SM01312"/>
    </source>
</evidence>
<feature type="compositionally biased region" description="Polar residues" evidence="8">
    <location>
        <begin position="387"/>
        <end position="402"/>
    </location>
</feature>
<feature type="region of interest" description="Disordered" evidence="8">
    <location>
        <begin position="51"/>
        <end position="438"/>
    </location>
</feature>
<feature type="compositionally biased region" description="Pro residues" evidence="8">
    <location>
        <begin position="986"/>
        <end position="997"/>
    </location>
</feature>
<feature type="compositionally biased region" description="Basic and acidic residues" evidence="8">
    <location>
        <begin position="744"/>
        <end position="753"/>
    </location>
</feature>
<comment type="function">
    <text evidence="1">May be involved in a process influencing telomere capping.</text>
</comment>
<dbReference type="Proteomes" id="UP000054477">
    <property type="component" value="Unassembled WGS sequence"/>
</dbReference>
<dbReference type="SMART" id="SM01312">
    <property type="entry name" value="RTC4"/>
    <property type="match status" value="1"/>
</dbReference>
<evidence type="ECO:0000256" key="7">
    <source>
        <dbReference type="ARBA" id="ARBA00023242"/>
    </source>
</evidence>
<dbReference type="PANTHER" id="PTHR41391:SF1">
    <property type="entry name" value="RESTRICTION OF TELOMERE CAPPING PROTEIN 4"/>
    <property type="match status" value="1"/>
</dbReference>
<dbReference type="PANTHER" id="PTHR41391">
    <property type="entry name" value="RESTRICTION OF TELOMERE CAPPING PROTEIN 4"/>
    <property type="match status" value="1"/>
</dbReference>
<feature type="compositionally biased region" description="Basic and acidic residues" evidence="8">
    <location>
        <begin position="184"/>
        <end position="200"/>
    </location>
</feature>
<feature type="compositionally biased region" description="Acidic residues" evidence="8">
    <location>
        <begin position="1"/>
        <end position="12"/>
    </location>
</feature>
<dbReference type="Pfam" id="PF14474">
    <property type="entry name" value="RTC4"/>
    <property type="match status" value="1"/>
</dbReference>
<feature type="compositionally biased region" description="Acidic residues" evidence="8">
    <location>
        <begin position="729"/>
        <end position="743"/>
    </location>
</feature>
<evidence type="ECO:0000256" key="4">
    <source>
        <dbReference type="ARBA" id="ARBA00009461"/>
    </source>
</evidence>
<reference evidence="10 11" key="1">
    <citation type="submission" date="2014-04" db="EMBL/GenBank/DDBJ databases">
        <authorList>
            <consortium name="DOE Joint Genome Institute"/>
            <person name="Kuo A."/>
            <person name="Kohler A."/>
            <person name="Nagy L.G."/>
            <person name="Floudas D."/>
            <person name="Copeland A."/>
            <person name="Barry K.W."/>
            <person name="Cichocki N."/>
            <person name="Veneault-Fourrey C."/>
            <person name="LaButti K."/>
            <person name="Lindquist E.A."/>
            <person name="Lipzen A."/>
            <person name="Lundell T."/>
            <person name="Morin E."/>
            <person name="Murat C."/>
            <person name="Sun H."/>
            <person name="Tunlid A."/>
            <person name="Henrissat B."/>
            <person name="Grigoriev I.V."/>
            <person name="Hibbett D.S."/>
            <person name="Martin F."/>
            <person name="Nordberg H.P."/>
            <person name="Cantor M.N."/>
            <person name="Hua S.X."/>
        </authorList>
    </citation>
    <scope>NUCLEOTIDE SEQUENCE [LARGE SCALE GENOMIC DNA]</scope>
    <source>
        <strain evidence="10 11">LaAM-08-1</strain>
    </source>
</reference>
<sequence length="1027" mass="113420">MESLESELEANEETLQTSRAVRLPKRHGLSLTAGVNGKAFMDLGGSNFEVGSSGAFSGTRKPMTTYTSRSKGQRSTLVVDSGSSSPDELDSLSQSDTHSPTKKPVQKFGENVQAESGGNDYAKRAQKQSDVIKNLRFRKNKNQDKTQPEASGSKAPPSKENEPRAVQDTGTSSKRSLASKATKPRLDNCETSRPLGDKSPNRQLSPPPSHKLPREKPKPRPIKKSQATTVDVVPKTTKKPNMPTVKKPQSPLPVKRAPPSEAEESHAMHSDSGFPSRTRLPKQFPFRPPTSQRTPRATPSSKTAEKFPLSPPKSQVDELPFPSPLASEDRGKKIGPTASPMPSRQFFDASLKGKGKALAVSTEDDEEDEDESYDYKSKGTRLEPFPMNTQMLRSTSSPSVLLSQAVKRNSDGIRSDGDQHAKKRRKDDEDDMLPDDYAFEDDDDTLFMSPFVDPKTLCPYCDTPLPTSPTPLLRSLLAKVCKKSSRDPRPANPLGRKAPLATFIAVCQRHRFESQILPEAEQKGWPKTIDWAKVGGRVEAMRDSLQALINDRDDNDGGEFFWATGGPRSKCVFWRDVVNEVKQKGSRAVAGVRGQFANFEKTQPGYYGELGSVIIHQTLYNLFPPSELDPDLISSLTSNEFIQRILVPEVAVRLIKEDQNLEGDVGTIEALQILRESSAYGVAMFPEDSGESAGVGPSRGSRGQRREDEMGAGDLIVMERARKRRKELEEEDEHEEEGEEEEEQDKRRIETRGRKTRKGKAKETIQEEDSGPDGVFVPQKPKPRPKPINKSSSSGNALANADVEDEVVVSEREAKIPKQKTSNGTRTGNGDVKSQRPKRPTAKFPFDVDSAADSADSDSSSRPNPSPRCRPLSASETGNQSLRVPTTSSPPLALKKRPQRRTKRGSSSEVNLYSTSESEGDRSDASRTRRGRKIKRVESFMDIAVDSLEIKDDDDIYDDHYTKTPVAKRDRHSTTEITNDDTPKPARSPPSRVPPALPAASESSMMKPLDFARLRKQGKQAKDLAQE</sequence>
<feature type="domain" description="Restriction of telomere capping protein 4 C-terminal" evidence="9">
    <location>
        <begin position="548"/>
        <end position="687"/>
    </location>
</feature>
<name>A0A0C9XJ32_9AGAR</name>
<evidence type="ECO:0000313" key="10">
    <source>
        <dbReference type="EMBL" id="KIK05016.1"/>
    </source>
</evidence>
<evidence type="ECO:0000256" key="5">
    <source>
        <dbReference type="ARBA" id="ARBA00015162"/>
    </source>
</evidence>
<proteinExistence type="inferred from homology"/>
<dbReference type="InterPro" id="IPR039024">
    <property type="entry name" value="RTC4"/>
</dbReference>
<feature type="region of interest" description="Disordered" evidence="8">
    <location>
        <begin position="951"/>
        <end position="1027"/>
    </location>
</feature>
<feature type="compositionally biased region" description="Polar residues" evidence="8">
    <location>
        <begin position="819"/>
        <end position="828"/>
    </location>
</feature>
<feature type="compositionally biased region" description="Acidic residues" evidence="8">
    <location>
        <begin position="428"/>
        <end position="438"/>
    </location>
</feature>
<dbReference type="InterPro" id="IPR028094">
    <property type="entry name" value="RTC4_C"/>
</dbReference>
<dbReference type="OrthoDB" id="128308at2759"/>
<evidence type="ECO:0000313" key="11">
    <source>
        <dbReference type="Proteomes" id="UP000054477"/>
    </source>
</evidence>
<evidence type="ECO:0000256" key="6">
    <source>
        <dbReference type="ARBA" id="ARBA00022490"/>
    </source>
</evidence>
<keyword evidence="7" id="KW-0539">Nucleus</keyword>